<comment type="caution">
    <text evidence="3">The sequence shown here is derived from an EMBL/GenBank/DDBJ whole genome shotgun (WGS) entry which is preliminary data.</text>
</comment>
<feature type="compositionally biased region" description="Low complexity" evidence="1">
    <location>
        <begin position="322"/>
        <end position="333"/>
    </location>
</feature>
<dbReference type="OrthoDB" id="2157641at2759"/>
<evidence type="ECO:0000313" key="3">
    <source>
        <dbReference type="EMBL" id="KAA8904326.1"/>
    </source>
</evidence>
<dbReference type="SUPFAM" id="SSF48425">
    <property type="entry name" value="Sec7 domain"/>
    <property type="match status" value="1"/>
</dbReference>
<dbReference type="PANTHER" id="PTHR10663">
    <property type="entry name" value="GUANYL-NUCLEOTIDE EXCHANGE FACTOR"/>
    <property type="match status" value="1"/>
</dbReference>
<dbReference type="VEuPathDB" id="FungiDB:TRICI_005552"/>
<feature type="compositionally biased region" description="Basic and acidic residues" evidence="1">
    <location>
        <begin position="92"/>
        <end position="105"/>
    </location>
</feature>
<dbReference type="EMBL" id="SWFS01000431">
    <property type="protein sequence ID" value="KAA8904326.1"/>
    <property type="molecule type" value="Genomic_DNA"/>
</dbReference>
<dbReference type="PANTHER" id="PTHR10663:SF373">
    <property type="entry name" value="PH AND SEC7 DOMAIN-CONTAINING PROTEIN C11E3.11C"/>
    <property type="match status" value="1"/>
</dbReference>
<dbReference type="AlphaFoldDB" id="A0A642USA1"/>
<protein>
    <recommendedName>
        <fullName evidence="2">SEC7 domain-containing protein</fullName>
    </recommendedName>
</protein>
<feature type="region of interest" description="Disordered" evidence="1">
    <location>
        <begin position="498"/>
        <end position="520"/>
    </location>
</feature>
<dbReference type="Gene3D" id="2.30.29.30">
    <property type="entry name" value="Pleckstrin-homology domain (PH domain)/Phosphotyrosine-binding domain (PTB)"/>
    <property type="match status" value="1"/>
</dbReference>
<dbReference type="Proteomes" id="UP000761534">
    <property type="component" value="Unassembled WGS sequence"/>
</dbReference>
<accession>A0A642USA1</accession>
<dbReference type="PROSITE" id="PS50190">
    <property type="entry name" value="SEC7"/>
    <property type="match status" value="1"/>
</dbReference>
<name>A0A642USA1_9ASCO</name>
<feature type="compositionally biased region" description="Polar residues" evidence="1">
    <location>
        <begin position="106"/>
        <end position="120"/>
    </location>
</feature>
<dbReference type="GO" id="GO:0005085">
    <property type="term" value="F:guanyl-nucleotide exchange factor activity"/>
    <property type="evidence" value="ECO:0007669"/>
    <property type="project" value="InterPro"/>
</dbReference>
<dbReference type="SMART" id="SM00222">
    <property type="entry name" value="Sec7"/>
    <property type="match status" value="1"/>
</dbReference>
<feature type="compositionally biased region" description="Polar residues" evidence="1">
    <location>
        <begin position="81"/>
        <end position="91"/>
    </location>
</feature>
<feature type="region of interest" description="Disordered" evidence="1">
    <location>
        <begin position="887"/>
        <end position="927"/>
    </location>
</feature>
<feature type="region of interest" description="Disordered" evidence="1">
    <location>
        <begin position="300"/>
        <end position="337"/>
    </location>
</feature>
<gene>
    <name evidence="3" type="ORF">TRICI_005552</name>
</gene>
<reference evidence="3" key="1">
    <citation type="journal article" date="2019" name="G3 (Bethesda)">
        <title>Genome Assemblies of Two Rare Opportunistic Yeast Pathogens: Diutina rugosa (syn. Candida rugosa) and Trichomonascus ciferrii (syn. Candida ciferrii).</title>
        <authorList>
            <person name="Mixao V."/>
            <person name="Saus E."/>
            <person name="Hansen A.P."/>
            <person name="Lass-Florl C."/>
            <person name="Gabaldon T."/>
        </authorList>
    </citation>
    <scope>NUCLEOTIDE SEQUENCE</scope>
    <source>
        <strain evidence="3">CBS 4856</strain>
    </source>
</reference>
<dbReference type="InterPro" id="IPR011993">
    <property type="entry name" value="PH-like_dom_sf"/>
</dbReference>
<evidence type="ECO:0000313" key="4">
    <source>
        <dbReference type="Proteomes" id="UP000761534"/>
    </source>
</evidence>
<organism evidence="3 4">
    <name type="scientific">Trichomonascus ciferrii</name>
    <dbReference type="NCBI Taxonomy" id="44093"/>
    <lineage>
        <taxon>Eukaryota</taxon>
        <taxon>Fungi</taxon>
        <taxon>Dikarya</taxon>
        <taxon>Ascomycota</taxon>
        <taxon>Saccharomycotina</taxon>
        <taxon>Dipodascomycetes</taxon>
        <taxon>Dipodascales</taxon>
        <taxon>Trichomonascaceae</taxon>
        <taxon>Trichomonascus</taxon>
        <taxon>Trichomonascus ciferrii complex</taxon>
    </lineage>
</organism>
<dbReference type="InterPro" id="IPR023394">
    <property type="entry name" value="Sec7_C_sf"/>
</dbReference>
<feature type="compositionally biased region" description="Basic and acidic residues" evidence="1">
    <location>
        <begin position="41"/>
        <end position="60"/>
    </location>
</feature>
<feature type="compositionally biased region" description="Basic and acidic residues" evidence="1">
    <location>
        <begin position="70"/>
        <end position="80"/>
    </location>
</feature>
<dbReference type="Gene3D" id="1.10.1000.11">
    <property type="entry name" value="Arf Nucleotide-binding Site Opener,domain 2"/>
    <property type="match status" value="1"/>
</dbReference>
<dbReference type="Pfam" id="PF01369">
    <property type="entry name" value="Sec7"/>
    <property type="match status" value="1"/>
</dbReference>
<dbReference type="InterPro" id="IPR035999">
    <property type="entry name" value="Sec7_dom_sf"/>
</dbReference>
<dbReference type="GO" id="GO:0032012">
    <property type="term" value="P:regulation of ARF protein signal transduction"/>
    <property type="evidence" value="ECO:0007669"/>
    <property type="project" value="InterPro"/>
</dbReference>
<evidence type="ECO:0000259" key="2">
    <source>
        <dbReference type="PROSITE" id="PS50190"/>
    </source>
</evidence>
<proteinExistence type="predicted"/>
<evidence type="ECO:0000256" key="1">
    <source>
        <dbReference type="SAM" id="MobiDB-lite"/>
    </source>
</evidence>
<sequence length="927" mass="102409">MLSGGTPPDPLGSLRSRLRKVGNEGEVGKGGESSATLTEQENEKKEEAEVKRQDSTRTDVETAPAAADVGGDRDQRHAEGETNSNNITSEGDTFRGEEDTKKEDTSSSLVDTTHTTTSSPVDEEMPPVATATITESPPTPDGGSAEEAKNLTAFDTAFELFQGKADFVDHDQIASWLGDSGPERADVRNFYMSLFDWTDKSVLSAVRGLCDKLYLKAESQQLDRIIDSFADRWCECNPQHGFKSPGVIYTLAYSILLLNTDHHSEDYQGNKKMGRSQYVQQTLGTMKNLLQAEDCNFSNHPGDMENNDLESVSSKRKGSIDSVGQRPSISGSSSRKRWSANLSGVPKFDNTSLVSDSTLYSSKEWEGIVVSILKTVYASIDMNPLNLARNRSSQNLNLQPQTSMSSLNKQVSGRSENRNSLLNRFSINRRSSWMSSDNWSDYNYQDAIISNEARPNSVKSHYLTKRRSMYAESTNSMFGLENIGFAGALRNTMIQEENNGPVATSSSSSGDKTDKSPMMADGISTVSDTASFMTSAQGSIAGSESKGVEQVDQNLALHGAPWAKEGLLKFQAFLDNSNVTKKYKKRDWVEVFVVVQNGYLKMFRFDTKGGSGGNLNHRRSKYNLTHGSSVYTSHQASSTNVGAGNWLDNATMTDNISLCHTMAQVNPENKDGDLSSISSNGNTKRSSVIISSSSYNTSSKSDATQWSLTLPSQGVLLFQAGTREIADEYVYACNYWAARASKEPLVEAVTSIEHGWERPLEILQKKREQNPDTDSIITSGSFDVLLIDNERIQVKEWKPPVQSTAHCTLSEDEQLNSLKQYISKVQETLEKHSAVRSDMMKVFQPGHLVSTRAHANWEKRSQYLLKESVKYDTYVTTLERAVLDRKKVEDETAQHKASLSTMKDNDNTSTTANNDNDESQQPPAQQS</sequence>
<feature type="domain" description="SEC7" evidence="2">
    <location>
        <begin position="133"/>
        <end position="315"/>
    </location>
</feature>
<feature type="region of interest" description="Disordered" evidence="1">
    <location>
        <begin position="1"/>
        <end position="146"/>
    </location>
</feature>
<keyword evidence="4" id="KW-1185">Reference proteome</keyword>
<dbReference type="InterPro" id="IPR041681">
    <property type="entry name" value="PH_9"/>
</dbReference>
<dbReference type="InterPro" id="IPR000904">
    <property type="entry name" value="Sec7_dom"/>
</dbReference>
<dbReference type="Pfam" id="PF15410">
    <property type="entry name" value="PH_9"/>
    <property type="match status" value="1"/>
</dbReference>